<dbReference type="EMBL" id="FMTP01000010">
    <property type="protein sequence ID" value="SCW95801.1"/>
    <property type="molecule type" value="Genomic_DNA"/>
</dbReference>
<accession>A0A1G4UQ60</accession>
<protein>
    <submittedName>
        <fullName evidence="1">Uncharacterized protein</fullName>
    </submittedName>
</protein>
<evidence type="ECO:0000313" key="2">
    <source>
        <dbReference type="Proteomes" id="UP000198889"/>
    </source>
</evidence>
<keyword evidence="2" id="KW-1185">Reference proteome</keyword>
<sequence>MKDFSAQFDAGTYFGHSTLFAGTANTESLVVHVAAPTEKAALDAVHGVYGHLVSTRELSSKLTPPVIVQVHPSGPDEISVVAARLHYILGSIRILAILREEINGATTGVSVVAEDGERRRVIMMTSSSQFADANKYISPWAVYQEVLKHF</sequence>
<dbReference type="Proteomes" id="UP000198889">
    <property type="component" value="Unassembled WGS sequence"/>
</dbReference>
<evidence type="ECO:0000313" key="1">
    <source>
        <dbReference type="EMBL" id="SCW95801.1"/>
    </source>
</evidence>
<dbReference type="AlphaFoldDB" id="A0A1G4UQ60"/>
<dbReference type="STRING" id="177413.SAMN05660859_0122"/>
<reference evidence="2" key="1">
    <citation type="submission" date="2016-10" db="EMBL/GenBank/DDBJ databases">
        <authorList>
            <person name="Varghese N."/>
            <person name="Submissions S."/>
        </authorList>
    </citation>
    <scope>NUCLEOTIDE SEQUENCE [LARGE SCALE GENOMIC DNA]</scope>
    <source>
        <strain evidence="2">CGMCC 1.1761</strain>
    </source>
</reference>
<name>A0A1G4UQ60_9HYPH</name>
<proteinExistence type="predicted"/>
<organism evidence="1 2">
    <name type="scientific">Ancylobacter rudongensis</name>
    <dbReference type="NCBI Taxonomy" id="177413"/>
    <lineage>
        <taxon>Bacteria</taxon>
        <taxon>Pseudomonadati</taxon>
        <taxon>Pseudomonadota</taxon>
        <taxon>Alphaproteobacteria</taxon>
        <taxon>Hyphomicrobiales</taxon>
        <taxon>Xanthobacteraceae</taxon>
        <taxon>Ancylobacter</taxon>
    </lineage>
</organism>
<dbReference type="RefSeq" id="WP_091444263.1">
    <property type="nucleotide sequence ID" value="NZ_FMTP01000010.1"/>
</dbReference>
<gene>
    <name evidence="1" type="ORF">SAMN05660859_0122</name>
</gene>